<evidence type="ECO:0000256" key="7">
    <source>
        <dbReference type="SAM" id="Coils"/>
    </source>
</evidence>
<dbReference type="InterPro" id="IPR036097">
    <property type="entry name" value="HisK_dim/P_sf"/>
</dbReference>
<dbReference type="InterPro" id="IPR035965">
    <property type="entry name" value="PAS-like_dom_sf"/>
</dbReference>
<keyword evidence="7" id="KW-0175">Coiled coil</keyword>
<name>A0A4R3Y6I2_9PROT</name>
<dbReference type="SUPFAM" id="SSF52172">
    <property type="entry name" value="CheY-like"/>
    <property type="match status" value="1"/>
</dbReference>
<feature type="domain" description="PAS" evidence="10">
    <location>
        <begin position="147"/>
        <end position="198"/>
    </location>
</feature>
<dbReference type="Proteomes" id="UP000295367">
    <property type="component" value="Unassembled WGS sequence"/>
</dbReference>
<evidence type="ECO:0000259" key="8">
    <source>
        <dbReference type="PROSITE" id="PS50109"/>
    </source>
</evidence>
<evidence type="ECO:0000256" key="6">
    <source>
        <dbReference type="PROSITE-ProRule" id="PRU00169"/>
    </source>
</evidence>
<dbReference type="PROSITE" id="PS50109">
    <property type="entry name" value="HIS_KIN"/>
    <property type="match status" value="1"/>
</dbReference>
<dbReference type="SUPFAM" id="SSF47384">
    <property type="entry name" value="Homodimeric domain of signal transducing histidine kinase"/>
    <property type="match status" value="1"/>
</dbReference>
<feature type="domain" description="PAS" evidence="10">
    <location>
        <begin position="389"/>
        <end position="432"/>
    </location>
</feature>
<organism evidence="12 13">
    <name type="scientific">Sulfurirhabdus autotrophica</name>
    <dbReference type="NCBI Taxonomy" id="1706046"/>
    <lineage>
        <taxon>Bacteria</taxon>
        <taxon>Pseudomonadati</taxon>
        <taxon>Pseudomonadota</taxon>
        <taxon>Betaproteobacteria</taxon>
        <taxon>Nitrosomonadales</taxon>
        <taxon>Sulfuricellaceae</taxon>
        <taxon>Sulfurirhabdus</taxon>
    </lineage>
</organism>
<feature type="domain" description="PAS" evidence="10">
    <location>
        <begin position="264"/>
        <end position="333"/>
    </location>
</feature>
<dbReference type="Gene3D" id="3.30.450.20">
    <property type="entry name" value="PAS domain"/>
    <property type="match status" value="3"/>
</dbReference>
<dbReference type="SMART" id="SM00448">
    <property type="entry name" value="REC"/>
    <property type="match status" value="1"/>
</dbReference>
<keyword evidence="3 6" id="KW-0597">Phosphoprotein</keyword>
<dbReference type="AlphaFoldDB" id="A0A4R3Y6I2"/>
<comment type="caution">
    <text evidence="12">The sequence shown here is derived from an EMBL/GenBank/DDBJ whole genome shotgun (WGS) entry which is preliminary data.</text>
</comment>
<feature type="domain" description="Histidine kinase" evidence="8">
    <location>
        <begin position="569"/>
        <end position="784"/>
    </location>
</feature>
<evidence type="ECO:0000256" key="5">
    <source>
        <dbReference type="ARBA" id="ARBA00022777"/>
    </source>
</evidence>
<reference evidence="12 13" key="1">
    <citation type="submission" date="2019-03" db="EMBL/GenBank/DDBJ databases">
        <title>Genomic Encyclopedia of Type Strains, Phase IV (KMG-IV): sequencing the most valuable type-strain genomes for metagenomic binning, comparative biology and taxonomic classification.</title>
        <authorList>
            <person name="Goeker M."/>
        </authorList>
    </citation>
    <scope>NUCLEOTIDE SEQUENCE [LARGE SCALE GENOMIC DNA]</scope>
    <source>
        <strain evidence="12 13">DSM 100309</strain>
    </source>
</reference>
<dbReference type="InterPro" id="IPR001789">
    <property type="entry name" value="Sig_transdc_resp-reg_receiver"/>
</dbReference>
<dbReference type="PROSITE" id="PS50113">
    <property type="entry name" value="PAC"/>
    <property type="match status" value="2"/>
</dbReference>
<feature type="domain" description="PAC" evidence="11">
    <location>
        <begin position="338"/>
        <end position="388"/>
    </location>
</feature>
<dbReference type="PANTHER" id="PTHR43304:SF1">
    <property type="entry name" value="PAC DOMAIN-CONTAINING PROTEIN"/>
    <property type="match status" value="1"/>
</dbReference>
<dbReference type="InterPro" id="IPR003661">
    <property type="entry name" value="HisK_dim/P_dom"/>
</dbReference>
<dbReference type="RefSeq" id="WP_124945580.1">
    <property type="nucleotide sequence ID" value="NZ_BHVT01000017.1"/>
</dbReference>
<evidence type="ECO:0000259" key="10">
    <source>
        <dbReference type="PROSITE" id="PS50112"/>
    </source>
</evidence>
<dbReference type="InterPro" id="IPR000700">
    <property type="entry name" value="PAS-assoc_C"/>
</dbReference>
<proteinExistence type="predicted"/>
<dbReference type="InterPro" id="IPR003594">
    <property type="entry name" value="HATPase_dom"/>
</dbReference>
<evidence type="ECO:0000313" key="12">
    <source>
        <dbReference type="EMBL" id="TCV87437.1"/>
    </source>
</evidence>
<dbReference type="SUPFAM" id="SSF55874">
    <property type="entry name" value="ATPase domain of HSP90 chaperone/DNA topoisomerase II/histidine kinase"/>
    <property type="match status" value="1"/>
</dbReference>
<dbReference type="Pfam" id="PF08448">
    <property type="entry name" value="PAS_4"/>
    <property type="match status" value="1"/>
</dbReference>
<dbReference type="Pfam" id="PF13426">
    <property type="entry name" value="PAS_9"/>
    <property type="match status" value="1"/>
</dbReference>
<dbReference type="InterPro" id="IPR000014">
    <property type="entry name" value="PAS"/>
</dbReference>
<evidence type="ECO:0000313" key="13">
    <source>
        <dbReference type="Proteomes" id="UP000295367"/>
    </source>
</evidence>
<dbReference type="CDD" id="cd00082">
    <property type="entry name" value="HisKA"/>
    <property type="match status" value="1"/>
</dbReference>
<dbReference type="InterPro" id="IPR013656">
    <property type="entry name" value="PAS_4"/>
</dbReference>
<keyword evidence="13" id="KW-1185">Reference proteome</keyword>
<dbReference type="PANTHER" id="PTHR43304">
    <property type="entry name" value="PHYTOCHROME-LIKE PROTEIN CPH1"/>
    <property type="match status" value="1"/>
</dbReference>
<dbReference type="SMART" id="SM00388">
    <property type="entry name" value="HisKA"/>
    <property type="match status" value="1"/>
</dbReference>
<evidence type="ECO:0000256" key="1">
    <source>
        <dbReference type="ARBA" id="ARBA00000085"/>
    </source>
</evidence>
<feature type="domain" description="Response regulatory" evidence="9">
    <location>
        <begin position="5"/>
        <end position="120"/>
    </location>
</feature>
<dbReference type="EMBL" id="SMCO01000005">
    <property type="protein sequence ID" value="TCV87437.1"/>
    <property type="molecule type" value="Genomic_DNA"/>
</dbReference>
<evidence type="ECO:0000256" key="3">
    <source>
        <dbReference type="ARBA" id="ARBA00022553"/>
    </source>
</evidence>
<dbReference type="SUPFAM" id="SSF55785">
    <property type="entry name" value="PYP-like sensor domain (PAS domain)"/>
    <property type="match status" value="3"/>
</dbReference>
<dbReference type="Pfam" id="PF02518">
    <property type="entry name" value="HATPase_c"/>
    <property type="match status" value="1"/>
</dbReference>
<feature type="domain" description="PAC" evidence="11">
    <location>
        <begin position="462"/>
        <end position="512"/>
    </location>
</feature>
<evidence type="ECO:0000256" key="4">
    <source>
        <dbReference type="ARBA" id="ARBA00022679"/>
    </source>
</evidence>
<dbReference type="SMART" id="SM00091">
    <property type="entry name" value="PAS"/>
    <property type="match status" value="3"/>
</dbReference>
<dbReference type="InterPro" id="IPR036890">
    <property type="entry name" value="HATPase_C_sf"/>
</dbReference>
<feature type="modified residue" description="4-aspartylphosphate" evidence="6">
    <location>
        <position position="55"/>
    </location>
</feature>
<dbReference type="PRINTS" id="PR00344">
    <property type="entry name" value="BCTRLSENSOR"/>
</dbReference>
<dbReference type="Gene3D" id="3.30.565.10">
    <property type="entry name" value="Histidine kinase-like ATPase, C-terminal domain"/>
    <property type="match status" value="1"/>
</dbReference>
<feature type="coiled-coil region" evidence="7">
    <location>
        <begin position="503"/>
        <end position="559"/>
    </location>
</feature>
<keyword evidence="5" id="KW-0418">Kinase</keyword>
<gene>
    <name evidence="12" type="ORF">EDC63_105106</name>
</gene>
<dbReference type="InterPro" id="IPR004358">
    <property type="entry name" value="Sig_transdc_His_kin-like_C"/>
</dbReference>
<comment type="catalytic activity">
    <reaction evidence="1">
        <text>ATP + protein L-histidine = ADP + protein N-phospho-L-histidine.</text>
        <dbReference type="EC" id="2.7.13.3"/>
    </reaction>
</comment>
<dbReference type="NCBIfam" id="TIGR00229">
    <property type="entry name" value="sensory_box"/>
    <property type="match status" value="3"/>
</dbReference>
<dbReference type="EC" id="2.7.13.3" evidence="2"/>
<keyword evidence="4" id="KW-0808">Transferase</keyword>
<dbReference type="Gene3D" id="1.10.287.130">
    <property type="match status" value="1"/>
</dbReference>
<dbReference type="OrthoDB" id="8552871at2"/>
<dbReference type="GO" id="GO:0000155">
    <property type="term" value="F:phosphorelay sensor kinase activity"/>
    <property type="evidence" value="ECO:0007669"/>
    <property type="project" value="InterPro"/>
</dbReference>
<dbReference type="PROSITE" id="PS50110">
    <property type="entry name" value="RESPONSE_REGULATORY"/>
    <property type="match status" value="1"/>
</dbReference>
<dbReference type="PROSITE" id="PS50112">
    <property type="entry name" value="PAS"/>
    <property type="match status" value="3"/>
</dbReference>
<accession>A0A4R3Y6I2</accession>
<dbReference type="InterPro" id="IPR011006">
    <property type="entry name" value="CheY-like_superfamily"/>
</dbReference>
<dbReference type="InterPro" id="IPR005467">
    <property type="entry name" value="His_kinase_dom"/>
</dbReference>
<dbReference type="Gene3D" id="3.40.50.2300">
    <property type="match status" value="1"/>
</dbReference>
<evidence type="ECO:0000259" key="11">
    <source>
        <dbReference type="PROSITE" id="PS50113"/>
    </source>
</evidence>
<dbReference type="Pfam" id="PF13188">
    <property type="entry name" value="PAS_8"/>
    <property type="match status" value="1"/>
</dbReference>
<dbReference type="CDD" id="cd17534">
    <property type="entry name" value="REC_DC-like"/>
    <property type="match status" value="1"/>
</dbReference>
<protein>
    <recommendedName>
        <fullName evidence="2">histidine kinase</fullName>
        <ecNumber evidence="2">2.7.13.3</ecNumber>
    </recommendedName>
</protein>
<dbReference type="CDD" id="cd00130">
    <property type="entry name" value="PAS"/>
    <property type="match status" value="3"/>
</dbReference>
<evidence type="ECO:0000259" key="9">
    <source>
        <dbReference type="PROSITE" id="PS50110"/>
    </source>
</evidence>
<dbReference type="InterPro" id="IPR052162">
    <property type="entry name" value="Sensor_kinase/Photoreceptor"/>
</dbReference>
<dbReference type="SMART" id="SM00387">
    <property type="entry name" value="HATPase_c"/>
    <property type="match status" value="1"/>
</dbReference>
<evidence type="ECO:0000256" key="2">
    <source>
        <dbReference type="ARBA" id="ARBA00012438"/>
    </source>
</evidence>
<dbReference type="Pfam" id="PF00512">
    <property type="entry name" value="HisKA"/>
    <property type="match status" value="1"/>
</dbReference>
<sequence length="787" mass="89367">MPNASILIVEDESQVAEHLKLQLTDCGYHVLAIANNGKQAIELAKEYSPDLVLMDIVLPGKLDGIETALTILKNLDVPVIYLTAYADEAFFQRAKVTKPYAYLLKPSSLREIQLTIEIALERHREEKYAKNALAESVVSHSIERRKANQETINLLERITDAFVSLDNNWHYTYVNKKAAQMFGKQQNEMIGKHIWTEFPDGVDQPFYHAYHEAVKTQIPIQLEEYYAPWGGWYENRVYPSPEGLSIFFQDITTRKQTEQKLLESERKFRSLAESAAVGIFIYQNNQFRYVNPRAETLSGYTHNELLRIGFMDIIHPDFQNDIKMRMIKRMQGLEAHTAGYETKIITKQGNSKWLYITTATIEYEGKMAGLGTAYDITEQKQAEQALQENERYNRMLFESSPIGLALCKLDGTLVDINQAFADILGRSIEDTLRLTYWAITPEKYANQEQEQLVSLNETGKYGPYEKEYIHQDGHLVPVLLSGLYVEKGGERFIWSSVENITKRKQAENALNELNIKLEQRVAERTAEIETANALLQFSKESIRKLNIELTKRAEDLEASNQEMEAFSYSVSHDLRAPLRAVQGFAQALLEDYGTKLDATGQDFAQRIIDASSRMDLLIQDLLAYSRLSRIELIAKPIDLVNVVAEAISQIQIQIKESHAQISVIKPMPAAFGNRQTLVQVIANLLSNAIKFVSPGTSPQIRVWAETRYPNIRIWIEDNGIGLPAEHMGRIFQVFERLHGIETYPGTGIGLAIVKKGMERMGGSSGVESEVGKGSLFWLELPIKEEAQ</sequence>
<dbReference type="Pfam" id="PF00072">
    <property type="entry name" value="Response_reg"/>
    <property type="match status" value="1"/>
</dbReference>